<dbReference type="PANTHER" id="PTHR43096">
    <property type="entry name" value="DNAJ HOMOLOG 1, MITOCHONDRIAL-RELATED"/>
    <property type="match status" value="1"/>
</dbReference>
<dbReference type="Pfam" id="PF00226">
    <property type="entry name" value="DnaJ"/>
    <property type="match status" value="1"/>
</dbReference>
<dbReference type="InterPro" id="IPR008971">
    <property type="entry name" value="HSP40/DnaJ_pept-bd"/>
</dbReference>
<name>A0AA52EFM2_9PROT</name>
<organism evidence="4 5">
    <name type="scientific">Temperatibacter marinus</name>
    <dbReference type="NCBI Taxonomy" id="1456591"/>
    <lineage>
        <taxon>Bacteria</taxon>
        <taxon>Pseudomonadati</taxon>
        <taxon>Pseudomonadota</taxon>
        <taxon>Alphaproteobacteria</taxon>
        <taxon>Kordiimonadales</taxon>
        <taxon>Temperatibacteraceae</taxon>
        <taxon>Temperatibacter</taxon>
    </lineage>
</organism>
<dbReference type="GO" id="GO:0051082">
    <property type="term" value="F:unfolded protein binding"/>
    <property type="evidence" value="ECO:0007669"/>
    <property type="project" value="InterPro"/>
</dbReference>
<keyword evidence="5" id="KW-1185">Reference proteome</keyword>
<dbReference type="InterPro" id="IPR036869">
    <property type="entry name" value="J_dom_sf"/>
</dbReference>
<accession>A0AA52EFM2</accession>
<dbReference type="Gene3D" id="2.60.260.20">
    <property type="entry name" value="Urease metallochaperone UreE, N-terminal domain"/>
    <property type="match status" value="2"/>
</dbReference>
<dbReference type="SMART" id="SM00271">
    <property type="entry name" value="DnaJ"/>
    <property type="match status" value="1"/>
</dbReference>
<dbReference type="Proteomes" id="UP001268683">
    <property type="component" value="Chromosome"/>
</dbReference>
<evidence type="ECO:0000313" key="4">
    <source>
        <dbReference type="EMBL" id="WND01945.1"/>
    </source>
</evidence>
<dbReference type="Pfam" id="PF01556">
    <property type="entry name" value="DnaJ_C"/>
    <property type="match status" value="1"/>
</dbReference>
<dbReference type="GO" id="GO:0005737">
    <property type="term" value="C:cytoplasm"/>
    <property type="evidence" value="ECO:0007669"/>
    <property type="project" value="TreeGrafter"/>
</dbReference>
<dbReference type="GO" id="GO:0042026">
    <property type="term" value="P:protein refolding"/>
    <property type="evidence" value="ECO:0007669"/>
    <property type="project" value="TreeGrafter"/>
</dbReference>
<feature type="compositionally biased region" description="Basic and acidic residues" evidence="2">
    <location>
        <begin position="66"/>
        <end position="94"/>
    </location>
</feature>
<dbReference type="SUPFAM" id="SSF49493">
    <property type="entry name" value="HSP40/DnaJ peptide-binding domain"/>
    <property type="match status" value="2"/>
</dbReference>
<dbReference type="KEGG" id="tmk:QGN29_10335"/>
<evidence type="ECO:0000256" key="2">
    <source>
        <dbReference type="SAM" id="MobiDB-lite"/>
    </source>
</evidence>
<dbReference type="InterPro" id="IPR001623">
    <property type="entry name" value="DnaJ_domain"/>
</dbReference>
<dbReference type="PROSITE" id="PS50076">
    <property type="entry name" value="DNAJ_2"/>
    <property type="match status" value="1"/>
</dbReference>
<sequence length="332" mass="37308">MMGNLYTILGVAQSASEADIKAAYRALAKELHPDFNRDDERIAEKFKLVNNAYKLLSDKKQRKKYDRGEIDEQGRPRPKDRQPKHPYQEAAEERARYRARFDRGSVEEEDLKAKDTNAFGMDVDGKEDLFAEFFGKKQKKRSKEERSSFFRRPKRKGIDVTYEITIGFEESIRGSTRRLMLNDGREVDVKIPLGIKEGQIIRLPGQGGPGVAGGNSGDALIEILVADHPLFKRDGSDIHMECPISLDEAVLGGDIEIPTPHGRLTVRVPKGTSSGKRLRLRGKGVRKASAEGDLYVHLTVMLPDVRDKELEILIRGWTGGKGPELREKAGLK</sequence>
<evidence type="ECO:0000313" key="5">
    <source>
        <dbReference type="Proteomes" id="UP001268683"/>
    </source>
</evidence>
<dbReference type="Gene3D" id="1.10.287.110">
    <property type="entry name" value="DnaJ domain"/>
    <property type="match status" value="1"/>
</dbReference>
<dbReference type="PANTHER" id="PTHR43096:SF52">
    <property type="entry name" value="DNAJ HOMOLOG 1, MITOCHONDRIAL-RELATED"/>
    <property type="match status" value="1"/>
</dbReference>
<feature type="domain" description="J" evidence="3">
    <location>
        <begin position="4"/>
        <end position="69"/>
    </location>
</feature>
<dbReference type="EMBL" id="CP123872">
    <property type="protein sequence ID" value="WND01945.1"/>
    <property type="molecule type" value="Genomic_DNA"/>
</dbReference>
<feature type="region of interest" description="Disordered" evidence="2">
    <location>
        <begin position="60"/>
        <end position="94"/>
    </location>
</feature>
<evidence type="ECO:0000259" key="3">
    <source>
        <dbReference type="PROSITE" id="PS50076"/>
    </source>
</evidence>
<protein>
    <submittedName>
        <fullName evidence="4">DnaJ C-terminal domain-containing protein</fullName>
    </submittedName>
</protein>
<dbReference type="CDD" id="cd10747">
    <property type="entry name" value="DnaJ_C"/>
    <property type="match status" value="1"/>
</dbReference>
<dbReference type="PRINTS" id="PR00625">
    <property type="entry name" value="JDOMAIN"/>
</dbReference>
<evidence type="ECO:0000256" key="1">
    <source>
        <dbReference type="ARBA" id="ARBA00023186"/>
    </source>
</evidence>
<dbReference type="FunFam" id="2.60.260.20:FF:000013">
    <property type="entry name" value="DnaJ subfamily B member 11"/>
    <property type="match status" value="1"/>
</dbReference>
<dbReference type="AlphaFoldDB" id="A0AA52EFM2"/>
<reference evidence="4" key="1">
    <citation type="submission" date="2023-04" db="EMBL/GenBank/DDBJ databases">
        <title>Complete genome sequence of Temperatibacter marinus.</title>
        <authorList>
            <person name="Rong J.-C."/>
            <person name="Yi M.-L."/>
            <person name="Zhao Q."/>
        </authorList>
    </citation>
    <scope>NUCLEOTIDE SEQUENCE</scope>
    <source>
        <strain evidence="4">NBRC 110045</strain>
    </source>
</reference>
<gene>
    <name evidence="4" type="ORF">QGN29_10335</name>
</gene>
<dbReference type="CDD" id="cd06257">
    <property type="entry name" value="DnaJ"/>
    <property type="match status" value="1"/>
</dbReference>
<proteinExistence type="predicted"/>
<dbReference type="InterPro" id="IPR002939">
    <property type="entry name" value="DnaJ_C"/>
</dbReference>
<keyword evidence="1" id="KW-0143">Chaperone</keyword>
<dbReference type="RefSeq" id="WP_310797775.1">
    <property type="nucleotide sequence ID" value="NZ_CP123872.1"/>
</dbReference>
<dbReference type="SUPFAM" id="SSF46565">
    <property type="entry name" value="Chaperone J-domain"/>
    <property type="match status" value="1"/>
</dbReference>